<evidence type="ECO:0000256" key="4">
    <source>
        <dbReference type="ARBA" id="ARBA00022746"/>
    </source>
</evidence>
<evidence type="ECO:0000256" key="8">
    <source>
        <dbReference type="SAM" id="Phobius"/>
    </source>
</evidence>
<keyword evidence="6 8" id="KW-0472">Membrane</keyword>
<dbReference type="GO" id="GO:0045436">
    <property type="term" value="F:lycopene beta cyclase activity"/>
    <property type="evidence" value="ECO:0007669"/>
    <property type="project" value="UniProtKB-ARBA"/>
</dbReference>
<feature type="transmembrane region" description="Helical" evidence="8">
    <location>
        <begin position="112"/>
        <end position="130"/>
    </location>
</feature>
<dbReference type="Proteomes" id="UP000247586">
    <property type="component" value="Chromosome"/>
</dbReference>
<feature type="transmembrane region" description="Helical" evidence="8">
    <location>
        <begin position="201"/>
        <end position="221"/>
    </location>
</feature>
<evidence type="ECO:0000256" key="2">
    <source>
        <dbReference type="ARBA" id="ARBA00004829"/>
    </source>
</evidence>
<evidence type="ECO:0000259" key="9">
    <source>
        <dbReference type="Pfam" id="PF18916"/>
    </source>
</evidence>
<evidence type="ECO:0000313" key="10">
    <source>
        <dbReference type="EMBL" id="AWR99384.1"/>
    </source>
</evidence>
<reference evidence="10" key="1">
    <citation type="submission" date="2018-05" db="EMBL/GenBank/DDBJ databases">
        <title>Complete Genome Sequences of Extremely Thermoacidophilic, Metal-Mobilizing Type-Strain Members of the Archaeal Family Sulfolobaceae: Acidianus brierleyi DSM-1651T, Acidianus sulfidivorans DSM-18786T, Metallosphaera hakonensis DSM-7519T, and Metallosphaera prunae DSM-10039T.</title>
        <authorList>
            <person name="Counts J.A."/>
            <person name="Kelly R.M."/>
        </authorList>
    </citation>
    <scope>NUCLEOTIDE SEQUENCE [LARGE SCALE GENOMIC DNA]</scope>
    <source>
        <strain evidence="10">HO1-1</strain>
    </source>
</reference>
<feature type="transmembrane region" description="Helical" evidence="8">
    <location>
        <begin position="166"/>
        <end position="189"/>
    </location>
</feature>
<evidence type="ECO:0000256" key="3">
    <source>
        <dbReference type="ARBA" id="ARBA00022692"/>
    </source>
</evidence>
<gene>
    <name evidence="10" type="ORF">DFR87_06345</name>
</gene>
<feature type="domain" description="Lycopene cyclase" evidence="9">
    <location>
        <begin position="12"/>
        <end position="99"/>
    </location>
</feature>
<dbReference type="GO" id="GO:0016020">
    <property type="term" value="C:membrane"/>
    <property type="evidence" value="ECO:0007669"/>
    <property type="project" value="UniProtKB-SubCell"/>
</dbReference>
<protein>
    <submittedName>
        <fullName evidence="10">Lycopene cyclase domain-containing protein</fullName>
    </submittedName>
</protein>
<comment type="pathway">
    <text evidence="2">Carotenoid biosynthesis.</text>
</comment>
<dbReference type="AlphaFoldDB" id="A0A2U9ITM6"/>
<dbReference type="GO" id="GO:0016872">
    <property type="term" value="F:intramolecular lyase activity"/>
    <property type="evidence" value="ECO:0007669"/>
    <property type="project" value="InterPro"/>
</dbReference>
<feature type="transmembrane region" description="Helical" evidence="8">
    <location>
        <begin position="83"/>
        <end position="100"/>
    </location>
</feature>
<proteinExistence type="predicted"/>
<name>A0A2U9ITM6_9CREN</name>
<organism evidence="10 11">
    <name type="scientific">Metallosphaera hakonensis JCM 8857 = DSM 7519</name>
    <dbReference type="NCBI Taxonomy" id="1293036"/>
    <lineage>
        <taxon>Archaea</taxon>
        <taxon>Thermoproteota</taxon>
        <taxon>Thermoprotei</taxon>
        <taxon>Sulfolobales</taxon>
        <taxon>Sulfolobaceae</taxon>
        <taxon>Metallosphaera</taxon>
    </lineage>
</organism>
<dbReference type="InterPro" id="IPR017825">
    <property type="entry name" value="Lycopene_cyclase_dom"/>
</dbReference>
<dbReference type="STRING" id="1293036.GCA_001315825_01943"/>
<feature type="transmembrane region" description="Helical" evidence="8">
    <location>
        <begin position="136"/>
        <end position="154"/>
    </location>
</feature>
<evidence type="ECO:0000256" key="7">
    <source>
        <dbReference type="ARBA" id="ARBA00023235"/>
    </source>
</evidence>
<dbReference type="OrthoDB" id="42957at2157"/>
<sequence length="230" mass="27299">MEIRFFLPHLAYLEIDSMIFFPTLLISLLFHVKRHYKALLLSIIITAPIFLIWDFLATGIRSWSFNPKWVLGIYVIDLPIEEVLFFVVTPFATLLIYDFVQSKMKDHTLSSFSQRNMGIFALVLLILGFFASDHSYTFIDLIYASLSIFLVELFDKDLFTSRNYWVFLLLTYIPFLIFDYFLTSLPVVIYGHNSILNIRVFTIPIEDFIYSFSMMNIYTLFYRRGMRIWI</sequence>
<keyword evidence="3 8" id="KW-0812">Transmembrane</keyword>
<keyword evidence="11" id="KW-1185">Reference proteome</keyword>
<dbReference type="Pfam" id="PF18916">
    <property type="entry name" value="Lycopene_cyc"/>
    <property type="match status" value="2"/>
</dbReference>
<feature type="transmembrane region" description="Helical" evidence="8">
    <location>
        <begin position="12"/>
        <end position="32"/>
    </location>
</feature>
<evidence type="ECO:0000256" key="1">
    <source>
        <dbReference type="ARBA" id="ARBA00004141"/>
    </source>
</evidence>
<dbReference type="NCBIfam" id="TIGR03462">
    <property type="entry name" value="CarR_dom_SF"/>
    <property type="match status" value="2"/>
</dbReference>
<keyword evidence="4" id="KW-0125">Carotenoid biosynthesis</keyword>
<dbReference type="EMBL" id="CP029287">
    <property type="protein sequence ID" value="AWR99384.1"/>
    <property type="molecule type" value="Genomic_DNA"/>
</dbReference>
<accession>A0A2U9ITM6</accession>
<dbReference type="KEGG" id="mhk:DFR87_06345"/>
<evidence type="ECO:0000256" key="5">
    <source>
        <dbReference type="ARBA" id="ARBA00022989"/>
    </source>
</evidence>
<keyword evidence="5 8" id="KW-1133">Transmembrane helix</keyword>
<feature type="domain" description="Lycopene cyclase" evidence="9">
    <location>
        <begin position="134"/>
        <end position="223"/>
    </location>
</feature>
<evidence type="ECO:0000313" key="11">
    <source>
        <dbReference type="Proteomes" id="UP000247586"/>
    </source>
</evidence>
<dbReference type="GO" id="GO:0016117">
    <property type="term" value="P:carotenoid biosynthetic process"/>
    <property type="evidence" value="ECO:0007669"/>
    <property type="project" value="UniProtKB-KW"/>
</dbReference>
<keyword evidence="7" id="KW-0413">Isomerase</keyword>
<evidence type="ECO:0000256" key="6">
    <source>
        <dbReference type="ARBA" id="ARBA00023136"/>
    </source>
</evidence>
<feature type="transmembrane region" description="Helical" evidence="8">
    <location>
        <begin position="39"/>
        <end position="63"/>
    </location>
</feature>
<comment type="subcellular location">
    <subcellularLocation>
        <location evidence="1">Membrane</location>
        <topology evidence="1">Multi-pass membrane protein</topology>
    </subcellularLocation>
</comment>